<dbReference type="GO" id="GO:0003700">
    <property type="term" value="F:DNA-binding transcription factor activity"/>
    <property type="evidence" value="ECO:0007669"/>
    <property type="project" value="InterPro"/>
</dbReference>
<keyword evidence="4" id="KW-0804">Transcription</keyword>
<dbReference type="PRINTS" id="PR00037">
    <property type="entry name" value="HTHLACR"/>
</dbReference>
<dbReference type="PROSITE" id="PS51000">
    <property type="entry name" value="HTH_DEOR_2"/>
    <property type="match status" value="1"/>
</dbReference>
<evidence type="ECO:0000313" key="6">
    <source>
        <dbReference type="EMBL" id="REI21342.1"/>
    </source>
</evidence>
<gene>
    <name evidence="6" type="ORF">DOS76_07220</name>
</gene>
<dbReference type="PANTHER" id="PTHR30363:SF56">
    <property type="entry name" value="TRANSCRIPTIONAL REGULATOR, DEOR FAMILY"/>
    <property type="match status" value="1"/>
</dbReference>
<dbReference type="SMART" id="SM00420">
    <property type="entry name" value="HTH_DEOR"/>
    <property type="match status" value="1"/>
</dbReference>
<dbReference type="GO" id="GO:0005988">
    <property type="term" value="P:lactose metabolic process"/>
    <property type="evidence" value="ECO:0007669"/>
    <property type="project" value="UniProtKB-KW"/>
</dbReference>
<keyword evidence="1" id="KW-0423">Lactose metabolism</keyword>
<dbReference type="Gene3D" id="3.40.50.1360">
    <property type="match status" value="1"/>
</dbReference>
<evidence type="ECO:0000256" key="3">
    <source>
        <dbReference type="ARBA" id="ARBA00023125"/>
    </source>
</evidence>
<dbReference type="GO" id="GO:0003677">
    <property type="term" value="F:DNA binding"/>
    <property type="evidence" value="ECO:0007669"/>
    <property type="project" value="UniProtKB-KW"/>
</dbReference>
<dbReference type="SMART" id="SM01134">
    <property type="entry name" value="DeoRC"/>
    <property type="match status" value="1"/>
</dbReference>
<evidence type="ECO:0000256" key="4">
    <source>
        <dbReference type="ARBA" id="ARBA00023163"/>
    </source>
</evidence>
<evidence type="ECO:0000256" key="1">
    <source>
        <dbReference type="ARBA" id="ARBA00022736"/>
    </source>
</evidence>
<dbReference type="Pfam" id="PF08220">
    <property type="entry name" value="HTH_DeoR"/>
    <property type="match status" value="1"/>
</dbReference>
<feature type="domain" description="HTH deoR-type" evidence="5">
    <location>
        <begin position="3"/>
        <end position="58"/>
    </location>
</feature>
<dbReference type="RefSeq" id="WP_115855833.1">
    <property type="nucleotide sequence ID" value="NZ_CAJUZR010000016.1"/>
</dbReference>
<protein>
    <submittedName>
        <fullName evidence="6">DeoR family transcriptional regulator</fullName>
    </submittedName>
</protein>
<dbReference type="Proteomes" id="UP000256337">
    <property type="component" value="Unassembled WGS sequence"/>
</dbReference>
<dbReference type="InterPro" id="IPR001034">
    <property type="entry name" value="DeoR_HTH"/>
</dbReference>
<dbReference type="Pfam" id="PF00455">
    <property type="entry name" value="DeoRC"/>
    <property type="match status" value="1"/>
</dbReference>
<comment type="caution">
    <text evidence="6">The sequence shown here is derived from an EMBL/GenBank/DDBJ whole genome shotgun (WGS) entry which is preliminary data.</text>
</comment>
<dbReference type="SUPFAM" id="SSF46785">
    <property type="entry name" value="Winged helix' DNA-binding domain"/>
    <property type="match status" value="1"/>
</dbReference>
<dbReference type="InterPro" id="IPR014036">
    <property type="entry name" value="DeoR-like_C"/>
</dbReference>
<evidence type="ECO:0000313" key="7">
    <source>
        <dbReference type="Proteomes" id="UP000256337"/>
    </source>
</evidence>
<dbReference type="EMBL" id="QKYD01000108">
    <property type="protein sequence ID" value="REI21342.1"/>
    <property type="molecule type" value="Genomic_DNA"/>
</dbReference>
<dbReference type="Gene3D" id="1.10.10.10">
    <property type="entry name" value="Winged helix-like DNA-binding domain superfamily/Winged helix DNA-binding domain"/>
    <property type="match status" value="1"/>
</dbReference>
<name>A0AAX1RUY5_9STAP</name>
<reference evidence="6 7" key="1">
    <citation type="journal article" date="2018" name="Vet. Microbiol.">
        <title>Characterisation of Staphylococcus felis isolated from cats using whole genome sequencing.</title>
        <authorList>
            <person name="Worthing K."/>
            <person name="Pang S."/>
            <person name="Trott D.J."/>
            <person name="Abraham S."/>
            <person name="Coombs G.W."/>
            <person name="Jordan D."/>
            <person name="McIntyre L."/>
            <person name="Davies M.R."/>
            <person name="Norris J."/>
        </authorList>
    </citation>
    <scope>NUCLEOTIDE SEQUENCE [LARGE SCALE GENOMIC DNA]</scope>
    <source>
        <strain evidence="6 7">F25</strain>
    </source>
</reference>
<evidence type="ECO:0000256" key="2">
    <source>
        <dbReference type="ARBA" id="ARBA00023015"/>
    </source>
</evidence>
<accession>A0AAX1RUY5</accession>
<dbReference type="InterPro" id="IPR037171">
    <property type="entry name" value="NagB/RpiA_transferase-like"/>
</dbReference>
<organism evidence="6 7">
    <name type="scientific">Staphylococcus felis</name>
    <dbReference type="NCBI Taxonomy" id="46127"/>
    <lineage>
        <taxon>Bacteria</taxon>
        <taxon>Bacillati</taxon>
        <taxon>Bacillota</taxon>
        <taxon>Bacilli</taxon>
        <taxon>Bacillales</taxon>
        <taxon>Staphylococcaceae</taxon>
        <taxon>Staphylococcus</taxon>
    </lineage>
</organism>
<dbReference type="InterPro" id="IPR018356">
    <property type="entry name" value="Tscrpt_reg_HTH_DeoR_CS"/>
</dbReference>
<evidence type="ECO:0000259" key="5">
    <source>
        <dbReference type="PROSITE" id="PS51000"/>
    </source>
</evidence>
<proteinExistence type="predicted"/>
<sequence>MLTDKRHKLILDALSQHQFLTLQQLMNNTHSSASTIRRDLTKLQKEGKLTRVHGGAKLVHYTEEPELGAKRTQNIEDKILIAQQAAELINDGDCIYLDAGSTTLEMISYIDAQDITVVTNGLTHIEKLLSENIKTLMIGGEVKPNTLAIVGVRAIHFLQNYHFDKVFLGVNGIDPVRGLTTPDEREASIKEMAMKQGQQTYVLADKSKFNQVYFASIHETDEAPIIITNPSTMELEQFQAFEERYEFLGGQI</sequence>
<dbReference type="InterPro" id="IPR036390">
    <property type="entry name" value="WH_DNA-bd_sf"/>
</dbReference>
<dbReference type="AlphaFoldDB" id="A0AAX1RUY5"/>
<dbReference type="SUPFAM" id="SSF100950">
    <property type="entry name" value="NagB/RpiA/CoA transferase-like"/>
    <property type="match status" value="1"/>
</dbReference>
<keyword evidence="2" id="KW-0805">Transcription regulation</keyword>
<keyword evidence="3" id="KW-0238">DNA-binding</keyword>
<dbReference type="InterPro" id="IPR036388">
    <property type="entry name" value="WH-like_DNA-bd_sf"/>
</dbReference>
<dbReference type="PANTHER" id="PTHR30363">
    <property type="entry name" value="HTH-TYPE TRANSCRIPTIONAL REGULATOR SRLR-RELATED"/>
    <property type="match status" value="1"/>
</dbReference>
<dbReference type="PROSITE" id="PS00894">
    <property type="entry name" value="HTH_DEOR_1"/>
    <property type="match status" value="1"/>
</dbReference>
<dbReference type="InterPro" id="IPR050313">
    <property type="entry name" value="Carb_Metab_HTH_regulators"/>
</dbReference>